<protein>
    <recommendedName>
        <fullName evidence="4">Peptidase S24/S26A/S26B/S26C domain-containing protein</fullName>
    </recommendedName>
</protein>
<organism evidence="5 6">
    <name type="scientific">Zavarzinia compransoris</name>
    <dbReference type="NCBI Taxonomy" id="1264899"/>
    <lineage>
        <taxon>Bacteria</taxon>
        <taxon>Pseudomonadati</taxon>
        <taxon>Pseudomonadota</taxon>
        <taxon>Alphaproteobacteria</taxon>
        <taxon>Rhodospirillales</taxon>
        <taxon>Zavarziniaceae</taxon>
        <taxon>Zavarzinia</taxon>
    </lineage>
</organism>
<feature type="domain" description="Peptidase S24/S26A/S26B/S26C" evidence="4">
    <location>
        <begin position="121"/>
        <end position="246"/>
    </location>
</feature>
<evidence type="ECO:0000259" key="4">
    <source>
        <dbReference type="Pfam" id="PF00717"/>
    </source>
</evidence>
<dbReference type="AlphaFoldDB" id="A0A317EB58"/>
<dbReference type="Proteomes" id="UP000246077">
    <property type="component" value="Unassembled WGS sequence"/>
</dbReference>
<dbReference type="CDD" id="cd06529">
    <property type="entry name" value="S24_LexA-like"/>
    <property type="match status" value="1"/>
</dbReference>
<gene>
    <name evidence="5" type="ORF">DKG75_02130</name>
</gene>
<dbReference type="PANTHER" id="PTHR40661">
    <property type="match status" value="1"/>
</dbReference>
<dbReference type="EMBL" id="QGLF01000001">
    <property type="protein sequence ID" value="PWR23390.1"/>
    <property type="molecule type" value="Genomic_DNA"/>
</dbReference>
<evidence type="ECO:0000256" key="3">
    <source>
        <dbReference type="ARBA" id="ARBA00023163"/>
    </source>
</evidence>
<keyword evidence="1" id="KW-0805">Transcription regulation</keyword>
<keyword evidence="6" id="KW-1185">Reference proteome</keyword>
<sequence length="253" mass="26996">MMTGIDANIKPTVAAGVKFWQKCQMDTDAVLAVVKARLKELGMSAKDASLKAVGNDALIANMGRRRYGSPTLENLMALARALDLELYFGPPRRADMLEPPPAIDTRVGGQDFNLIARYNVNVSAGPGLVPVSETEDGHLAFSKTWLRDNGINPARAGIVRVQGDSMAPTIPDGALVLVHGAEDQVQHSGIYAFSRAGHSYVKRLTPLGRGADGRMVGLAIVSDNPSTQPEVLIGAALNELRIVGRVRCAMISL</sequence>
<accession>A0A317EB58</accession>
<dbReference type="InterPro" id="IPR036286">
    <property type="entry name" value="LexA/Signal_pep-like_sf"/>
</dbReference>
<dbReference type="OrthoDB" id="7219726at2"/>
<evidence type="ECO:0000313" key="5">
    <source>
        <dbReference type="EMBL" id="PWR23390.1"/>
    </source>
</evidence>
<proteinExistence type="predicted"/>
<dbReference type="Gene3D" id="2.10.109.10">
    <property type="entry name" value="Umud Fragment, subunit A"/>
    <property type="match status" value="1"/>
</dbReference>
<evidence type="ECO:0000256" key="2">
    <source>
        <dbReference type="ARBA" id="ARBA00023125"/>
    </source>
</evidence>
<dbReference type="GO" id="GO:0003677">
    <property type="term" value="F:DNA binding"/>
    <property type="evidence" value="ECO:0007669"/>
    <property type="project" value="UniProtKB-KW"/>
</dbReference>
<dbReference type="SUPFAM" id="SSF51306">
    <property type="entry name" value="LexA/Signal peptidase"/>
    <property type="match status" value="1"/>
</dbReference>
<reference evidence="6" key="1">
    <citation type="submission" date="2018-05" db="EMBL/GenBank/DDBJ databases">
        <title>Zavarzinia sp. HR-AS.</title>
        <authorList>
            <person name="Lee Y."/>
            <person name="Jeon C.O."/>
        </authorList>
    </citation>
    <scope>NUCLEOTIDE SEQUENCE [LARGE SCALE GENOMIC DNA]</scope>
    <source>
        <strain evidence="6">DSM 1231</strain>
    </source>
</reference>
<evidence type="ECO:0000256" key="1">
    <source>
        <dbReference type="ARBA" id="ARBA00023015"/>
    </source>
</evidence>
<dbReference type="InterPro" id="IPR015927">
    <property type="entry name" value="Peptidase_S24_S26A/B/C"/>
</dbReference>
<keyword evidence="2" id="KW-0238">DNA-binding</keyword>
<dbReference type="InterPro" id="IPR039418">
    <property type="entry name" value="LexA-like"/>
</dbReference>
<evidence type="ECO:0000313" key="6">
    <source>
        <dbReference type="Proteomes" id="UP000246077"/>
    </source>
</evidence>
<dbReference type="PANTHER" id="PTHR40661:SF3">
    <property type="entry name" value="FELS-1 PROPHAGE TRANSCRIPTIONAL REGULATOR"/>
    <property type="match status" value="1"/>
</dbReference>
<name>A0A317EB58_9PROT</name>
<dbReference type="Pfam" id="PF00717">
    <property type="entry name" value="Peptidase_S24"/>
    <property type="match status" value="1"/>
</dbReference>
<comment type="caution">
    <text evidence="5">The sequence shown here is derived from an EMBL/GenBank/DDBJ whole genome shotgun (WGS) entry which is preliminary data.</text>
</comment>
<keyword evidence="3" id="KW-0804">Transcription</keyword>